<name>A0A3P7LIT1_DIBLA</name>
<reference evidence="1 2" key="1">
    <citation type="submission" date="2018-11" db="EMBL/GenBank/DDBJ databases">
        <authorList>
            <consortium name="Pathogen Informatics"/>
        </authorList>
    </citation>
    <scope>NUCLEOTIDE SEQUENCE [LARGE SCALE GENOMIC DNA]</scope>
</reference>
<organism evidence="1 2">
    <name type="scientific">Dibothriocephalus latus</name>
    <name type="common">Fish tapeworm</name>
    <name type="synonym">Diphyllobothrium latum</name>
    <dbReference type="NCBI Taxonomy" id="60516"/>
    <lineage>
        <taxon>Eukaryota</taxon>
        <taxon>Metazoa</taxon>
        <taxon>Spiralia</taxon>
        <taxon>Lophotrochozoa</taxon>
        <taxon>Platyhelminthes</taxon>
        <taxon>Cestoda</taxon>
        <taxon>Eucestoda</taxon>
        <taxon>Diphyllobothriidea</taxon>
        <taxon>Diphyllobothriidae</taxon>
        <taxon>Dibothriocephalus</taxon>
    </lineage>
</organism>
<protein>
    <submittedName>
        <fullName evidence="1">Uncharacterized protein</fullName>
    </submittedName>
</protein>
<accession>A0A3P7LIT1</accession>
<sequence length="334" mass="36981">MPELSETMALRLAGVIKAAVERYYDANTVVGCLDPSSSYYDMDANVASDQCEDPLDNGNNFIDEKTRMPLGGVFETCSGSAELCAGRQSLNPATGKAECPYGYMAVQLLEPQVRACRNKCQHSVFWQQDCKQECAVTTTYWCAIDPKFENSTTATDVGFLFGGLFTDTTTNPMTNAMSCPLYFDAYPLGRRLRVCLSSDKEMGRRYSLRFGGFYACQSGNPLVDVLSHDPASGKRPPRRLLGATQDLNATDSSGVPQAAWPKRCPNGYTSHLAVIEDICQAERFDDNVLSVRCQWAELVHGTTAGSIDIKDNLADWLALEYDIYKKNKRPQKLR</sequence>
<proteinExistence type="predicted"/>
<gene>
    <name evidence="1" type="ORF">DILT_LOCUS6444</name>
</gene>
<dbReference type="Proteomes" id="UP000281553">
    <property type="component" value="Unassembled WGS sequence"/>
</dbReference>
<dbReference type="EMBL" id="UYRU01049529">
    <property type="protein sequence ID" value="VDN10613.1"/>
    <property type="molecule type" value="Genomic_DNA"/>
</dbReference>
<evidence type="ECO:0000313" key="2">
    <source>
        <dbReference type="Proteomes" id="UP000281553"/>
    </source>
</evidence>
<dbReference type="AlphaFoldDB" id="A0A3P7LIT1"/>
<dbReference type="OrthoDB" id="5950457at2759"/>
<keyword evidence="2" id="KW-1185">Reference proteome</keyword>
<evidence type="ECO:0000313" key="1">
    <source>
        <dbReference type="EMBL" id="VDN10613.1"/>
    </source>
</evidence>